<dbReference type="InterPro" id="IPR000531">
    <property type="entry name" value="Beta-barrel_TonB"/>
</dbReference>
<protein>
    <submittedName>
        <fullName evidence="15">TonB-dependent receptor</fullName>
    </submittedName>
</protein>
<keyword evidence="16" id="KW-1185">Reference proteome</keyword>
<keyword evidence="7 10" id="KW-0472">Membrane</keyword>
<evidence type="ECO:0000256" key="2">
    <source>
        <dbReference type="ARBA" id="ARBA00022448"/>
    </source>
</evidence>
<dbReference type="Gene3D" id="2.170.130.10">
    <property type="entry name" value="TonB-dependent receptor, plug domain"/>
    <property type="match status" value="1"/>
</dbReference>
<evidence type="ECO:0000256" key="8">
    <source>
        <dbReference type="ARBA" id="ARBA00023170"/>
    </source>
</evidence>
<dbReference type="Pfam" id="PF13715">
    <property type="entry name" value="CarbopepD_reg_2"/>
    <property type="match status" value="1"/>
</dbReference>
<evidence type="ECO:0000256" key="7">
    <source>
        <dbReference type="ARBA" id="ARBA00023136"/>
    </source>
</evidence>
<dbReference type="InterPro" id="IPR039426">
    <property type="entry name" value="TonB-dep_rcpt-like"/>
</dbReference>
<dbReference type="InterPro" id="IPR037066">
    <property type="entry name" value="Plug_dom_sf"/>
</dbReference>
<feature type="signal peptide" evidence="12">
    <location>
        <begin position="1"/>
        <end position="22"/>
    </location>
</feature>
<dbReference type="RefSeq" id="WP_198639494.1">
    <property type="nucleotide sequence ID" value="NZ_JAEHNY010000017.1"/>
</dbReference>
<dbReference type="InterPro" id="IPR012910">
    <property type="entry name" value="Plug_dom"/>
</dbReference>
<dbReference type="Gene3D" id="2.40.170.20">
    <property type="entry name" value="TonB-dependent receptor, beta-barrel domain"/>
    <property type="match status" value="1"/>
</dbReference>
<feature type="domain" description="TonB-dependent receptor plug" evidence="14">
    <location>
        <begin position="124"/>
        <end position="225"/>
    </location>
</feature>
<keyword evidence="4 10" id="KW-0812">Transmembrane</keyword>
<dbReference type="Pfam" id="PF00593">
    <property type="entry name" value="TonB_dep_Rec_b-barrel"/>
    <property type="match status" value="1"/>
</dbReference>
<evidence type="ECO:0000256" key="11">
    <source>
        <dbReference type="RuleBase" id="RU003357"/>
    </source>
</evidence>
<evidence type="ECO:0000259" key="13">
    <source>
        <dbReference type="Pfam" id="PF00593"/>
    </source>
</evidence>
<keyword evidence="6 11" id="KW-0798">TonB box</keyword>
<dbReference type="PROSITE" id="PS52016">
    <property type="entry name" value="TONB_DEPENDENT_REC_3"/>
    <property type="match status" value="1"/>
</dbReference>
<dbReference type="SUPFAM" id="SSF56935">
    <property type="entry name" value="Porins"/>
    <property type="match status" value="1"/>
</dbReference>
<dbReference type="Proteomes" id="UP000635665">
    <property type="component" value="Unassembled WGS sequence"/>
</dbReference>
<evidence type="ECO:0000313" key="15">
    <source>
        <dbReference type="EMBL" id="MBI6121398.1"/>
    </source>
</evidence>
<organism evidence="15 16">
    <name type="scientific">Salegentibacter maritimus</name>
    <dbReference type="NCBI Taxonomy" id="2794347"/>
    <lineage>
        <taxon>Bacteria</taxon>
        <taxon>Pseudomonadati</taxon>
        <taxon>Bacteroidota</taxon>
        <taxon>Flavobacteriia</taxon>
        <taxon>Flavobacteriales</taxon>
        <taxon>Flavobacteriaceae</taxon>
        <taxon>Salegentibacter</taxon>
    </lineage>
</organism>
<feature type="chain" id="PRO_5045991110" evidence="12">
    <location>
        <begin position="23"/>
        <end position="789"/>
    </location>
</feature>
<evidence type="ECO:0000256" key="1">
    <source>
        <dbReference type="ARBA" id="ARBA00004571"/>
    </source>
</evidence>
<sequence>MQYTTLRGFFLLCLFIGGHLCAQEQQQIEGKITDTKGNPLLGVTIWIPEISKGTTTNPQGYFSLAVPSNNRNLNLNISFVGYVPETRIITPANNFFDISLKESATQLEEVNLTAKSKLQQIEALAYNVDVVDAKKLHHTSLDIGHALDRVSGIRVRESGGVGSNMQLSMNGFRGNQVKVFIDGIPMENFGSSFQLNNIPINLAERIEVYKGVVPVGLGADALGGAINIVTKSDFGNHLDASYSYGSFNTHRSNINAIYTAKSGFTARINAFQNYSDNNYAVNVDVADLETGEYFPNQEVKRFNDNYHNETIIGNIGVVNTSYADKLLLGFTVGQNYNEIQTGARQVSVYGNRHRQGNILMPSLKYQKKDLFTQGLDVTLNANYNFGKEEVVDTVNRRYNWFGEFIEYDSPGGELNYTHLKFQNNNGIANANLNYNINETHKLAISNVYTSFNRKRENLLSEEEQIYNQPQKTTKNVAGLGYTFEKENWSITGFLKNYHQVNTFEEAYRPEGSEYGSVAYRFKKNTFNSLGYGAAGTYFLTDNFQIKASFEKSFRLPQPNELFGDGGILLQGNSSLKAETSYNYNLGAQYLFKIQKYHQLNLSTNGFYRDAKDFIRPRLNKNQVFQVMDNLADVSNLGIEAEARYSYKNKFSAGANLTYQNLRNNTQFEDGQTQESIVYRDRIPNIPYLYGNADASYTIESPFNSNNSISFGYNLLYVHSFYLYWPSLGSTKLEVPEQIAHDLSMTYSFGKKNSFQFTLEARNLADANLYDNFSLQKPGRNFTAKIRYSF</sequence>
<evidence type="ECO:0000256" key="12">
    <source>
        <dbReference type="SAM" id="SignalP"/>
    </source>
</evidence>
<evidence type="ECO:0000256" key="5">
    <source>
        <dbReference type="ARBA" id="ARBA00022729"/>
    </source>
</evidence>
<evidence type="ECO:0000256" key="3">
    <source>
        <dbReference type="ARBA" id="ARBA00022452"/>
    </source>
</evidence>
<comment type="similarity">
    <text evidence="10 11">Belongs to the TonB-dependent receptor family.</text>
</comment>
<evidence type="ECO:0000259" key="14">
    <source>
        <dbReference type="Pfam" id="PF07715"/>
    </source>
</evidence>
<accession>A0ABS0TN13</accession>
<evidence type="ECO:0000313" key="16">
    <source>
        <dbReference type="Proteomes" id="UP000635665"/>
    </source>
</evidence>
<proteinExistence type="inferred from homology"/>
<dbReference type="EMBL" id="JAEHNY010000017">
    <property type="protein sequence ID" value="MBI6121398.1"/>
    <property type="molecule type" value="Genomic_DNA"/>
</dbReference>
<dbReference type="SUPFAM" id="SSF49464">
    <property type="entry name" value="Carboxypeptidase regulatory domain-like"/>
    <property type="match status" value="1"/>
</dbReference>
<dbReference type="PANTHER" id="PTHR30069:SF29">
    <property type="entry name" value="HEMOGLOBIN AND HEMOGLOBIN-HAPTOGLOBIN-BINDING PROTEIN 1-RELATED"/>
    <property type="match status" value="1"/>
</dbReference>
<keyword evidence="5 12" id="KW-0732">Signal</keyword>
<evidence type="ECO:0000256" key="4">
    <source>
        <dbReference type="ARBA" id="ARBA00022692"/>
    </source>
</evidence>
<dbReference type="Gene3D" id="2.60.40.1120">
    <property type="entry name" value="Carboxypeptidase-like, regulatory domain"/>
    <property type="match status" value="1"/>
</dbReference>
<evidence type="ECO:0000256" key="9">
    <source>
        <dbReference type="ARBA" id="ARBA00023237"/>
    </source>
</evidence>
<keyword evidence="3 10" id="KW-1134">Transmembrane beta strand</keyword>
<dbReference type="InterPro" id="IPR008969">
    <property type="entry name" value="CarboxyPept-like_regulatory"/>
</dbReference>
<evidence type="ECO:0000256" key="6">
    <source>
        <dbReference type="ARBA" id="ARBA00023077"/>
    </source>
</evidence>
<dbReference type="PANTHER" id="PTHR30069">
    <property type="entry name" value="TONB-DEPENDENT OUTER MEMBRANE RECEPTOR"/>
    <property type="match status" value="1"/>
</dbReference>
<comment type="caution">
    <text evidence="15">The sequence shown here is derived from an EMBL/GenBank/DDBJ whole genome shotgun (WGS) entry which is preliminary data.</text>
</comment>
<comment type="subcellular location">
    <subcellularLocation>
        <location evidence="1 10">Cell outer membrane</location>
        <topology evidence="1 10">Multi-pass membrane protein</topology>
    </subcellularLocation>
</comment>
<keyword evidence="2 10" id="KW-0813">Transport</keyword>
<feature type="domain" description="TonB-dependent receptor-like beta-barrel" evidence="13">
    <location>
        <begin position="307"/>
        <end position="763"/>
    </location>
</feature>
<reference evidence="15 16" key="1">
    <citation type="submission" date="2020-12" db="EMBL/GenBank/DDBJ databases">
        <title>Salegentibacter orientalis sp. nov., isolated from costal sediment.</title>
        <authorList>
            <person name="Lian F.-B."/>
        </authorList>
    </citation>
    <scope>NUCLEOTIDE SEQUENCE [LARGE SCALE GENOMIC DNA]</scope>
    <source>
        <strain evidence="15 16">F60176</strain>
    </source>
</reference>
<dbReference type="Pfam" id="PF07715">
    <property type="entry name" value="Plug"/>
    <property type="match status" value="1"/>
</dbReference>
<name>A0ABS0TN13_9FLAO</name>
<gene>
    <name evidence="15" type="ORF">I6U50_15330</name>
</gene>
<dbReference type="InterPro" id="IPR036942">
    <property type="entry name" value="Beta-barrel_TonB_sf"/>
</dbReference>
<keyword evidence="9 10" id="KW-0998">Cell outer membrane</keyword>
<keyword evidence="8 15" id="KW-0675">Receptor</keyword>
<evidence type="ECO:0000256" key="10">
    <source>
        <dbReference type="PROSITE-ProRule" id="PRU01360"/>
    </source>
</evidence>